<feature type="domain" description="Reverse transcriptase RNase H-like" evidence="8">
    <location>
        <begin position="78"/>
        <end position="112"/>
    </location>
</feature>
<feature type="compositionally biased region" description="Basic and acidic residues" evidence="7">
    <location>
        <begin position="123"/>
        <end position="135"/>
    </location>
</feature>
<keyword evidence="4" id="KW-0255">Endonuclease</keyword>
<reference evidence="9" key="1">
    <citation type="submission" date="2020-07" db="EMBL/GenBank/DDBJ databases">
        <title>Multicomponent nature underlies the extraordinary mechanical properties of spider dragline silk.</title>
        <authorList>
            <person name="Kono N."/>
            <person name="Nakamura H."/>
            <person name="Mori M."/>
            <person name="Yoshida Y."/>
            <person name="Ohtoshi R."/>
            <person name="Malay A.D."/>
            <person name="Moran D.A.P."/>
            <person name="Tomita M."/>
            <person name="Numata K."/>
            <person name="Arakawa K."/>
        </authorList>
    </citation>
    <scope>NUCLEOTIDE SEQUENCE</scope>
</reference>
<keyword evidence="10" id="KW-1185">Reference proteome</keyword>
<dbReference type="GO" id="GO:0004519">
    <property type="term" value="F:endonuclease activity"/>
    <property type="evidence" value="ECO:0007669"/>
    <property type="project" value="UniProtKB-KW"/>
</dbReference>
<dbReference type="InterPro" id="IPR050951">
    <property type="entry name" value="Retrovirus_Pol_polyprotein"/>
</dbReference>
<dbReference type="SUPFAM" id="SSF56672">
    <property type="entry name" value="DNA/RNA polymerases"/>
    <property type="match status" value="1"/>
</dbReference>
<accession>A0A8X6FMT4</accession>
<organism evidence="9 10">
    <name type="scientific">Trichonephila clavata</name>
    <name type="common">Joro spider</name>
    <name type="synonym">Nephila clavata</name>
    <dbReference type="NCBI Taxonomy" id="2740835"/>
    <lineage>
        <taxon>Eukaryota</taxon>
        <taxon>Metazoa</taxon>
        <taxon>Ecdysozoa</taxon>
        <taxon>Arthropoda</taxon>
        <taxon>Chelicerata</taxon>
        <taxon>Arachnida</taxon>
        <taxon>Araneae</taxon>
        <taxon>Araneomorphae</taxon>
        <taxon>Entelegynae</taxon>
        <taxon>Araneoidea</taxon>
        <taxon>Nephilidae</taxon>
        <taxon>Trichonephila</taxon>
    </lineage>
</organism>
<evidence type="ECO:0000256" key="6">
    <source>
        <dbReference type="ARBA" id="ARBA00022918"/>
    </source>
</evidence>
<dbReference type="GO" id="GO:0003964">
    <property type="term" value="F:RNA-directed DNA polymerase activity"/>
    <property type="evidence" value="ECO:0007669"/>
    <property type="project" value="UniProtKB-KW"/>
</dbReference>
<evidence type="ECO:0000256" key="2">
    <source>
        <dbReference type="ARBA" id="ARBA00022695"/>
    </source>
</evidence>
<evidence type="ECO:0000313" key="9">
    <source>
        <dbReference type="EMBL" id="GFQ84027.1"/>
    </source>
</evidence>
<dbReference type="InterPro" id="IPR041373">
    <property type="entry name" value="RT_RNaseH"/>
</dbReference>
<dbReference type="AlphaFoldDB" id="A0A8X6FMT4"/>
<dbReference type="Pfam" id="PF17917">
    <property type="entry name" value="RT_RNaseH"/>
    <property type="match status" value="1"/>
</dbReference>
<dbReference type="Proteomes" id="UP000887116">
    <property type="component" value="Unassembled WGS sequence"/>
</dbReference>
<protein>
    <submittedName>
        <fullName evidence="9">Transposon Ty3-I Gag-Pol polyprotein</fullName>
    </submittedName>
</protein>
<name>A0A8X6FMT4_TRICU</name>
<keyword evidence="3" id="KW-0540">Nuclease</keyword>
<feature type="region of interest" description="Disordered" evidence="7">
    <location>
        <begin position="122"/>
        <end position="143"/>
    </location>
</feature>
<evidence type="ECO:0000256" key="4">
    <source>
        <dbReference type="ARBA" id="ARBA00022759"/>
    </source>
</evidence>
<evidence type="ECO:0000256" key="7">
    <source>
        <dbReference type="SAM" id="MobiDB-lite"/>
    </source>
</evidence>
<keyword evidence="5" id="KW-0378">Hydrolase</keyword>
<keyword evidence="1" id="KW-0808">Transferase</keyword>
<keyword evidence="6" id="KW-0695">RNA-directed DNA polymerase</keyword>
<dbReference type="PANTHER" id="PTHR37984:SF5">
    <property type="entry name" value="PROTEIN NYNRIN-LIKE"/>
    <property type="match status" value="1"/>
</dbReference>
<dbReference type="OrthoDB" id="425619at2759"/>
<comment type="caution">
    <text evidence="9">The sequence shown here is derived from an EMBL/GenBank/DDBJ whole genome shotgun (WGS) entry which is preliminary data.</text>
</comment>
<sequence length="197" mass="22766">MVRDEVAEAIGPLSTQKRSNIVRQHNTTSQRAATIKSLPGREERNTTVPKRKTDFWRTDSYVPLCYHSGRPGHVSSIGRPFTVLTDHHSLYWLDNTKDPSRLARWVLSLQYYDIDITYKSGRKHSDADSLSRKPFPENQAENSDEIPSITAIADYKKNQLKDKYLKSMIKILEKCGGYKSYQIRNNVLYKRNYDPIG</sequence>
<evidence type="ECO:0000256" key="5">
    <source>
        <dbReference type="ARBA" id="ARBA00022801"/>
    </source>
</evidence>
<dbReference type="InterPro" id="IPR043502">
    <property type="entry name" value="DNA/RNA_pol_sf"/>
</dbReference>
<dbReference type="EMBL" id="BMAO01012799">
    <property type="protein sequence ID" value="GFQ84027.1"/>
    <property type="molecule type" value="Genomic_DNA"/>
</dbReference>
<evidence type="ECO:0000256" key="1">
    <source>
        <dbReference type="ARBA" id="ARBA00022679"/>
    </source>
</evidence>
<evidence type="ECO:0000313" key="10">
    <source>
        <dbReference type="Proteomes" id="UP000887116"/>
    </source>
</evidence>
<gene>
    <name evidence="9" type="primary">TY3B-I_210</name>
    <name evidence="9" type="ORF">TNCT_175801</name>
</gene>
<keyword evidence="2" id="KW-0548">Nucleotidyltransferase</keyword>
<proteinExistence type="predicted"/>
<dbReference type="PANTHER" id="PTHR37984">
    <property type="entry name" value="PROTEIN CBG26694"/>
    <property type="match status" value="1"/>
</dbReference>
<dbReference type="GO" id="GO:0016787">
    <property type="term" value="F:hydrolase activity"/>
    <property type="evidence" value="ECO:0007669"/>
    <property type="project" value="UniProtKB-KW"/>
</dbReference>
<evidence type="ECO:0000259" key="8">
    <source>
        <dbReference type="Pfam" id="PF17917"/>
    </source>
</evidence>
<evidence type="ECO:0000256" key="3">
    <source>
        <dbReference type="ARBA" id="ARBA00022722"/>
    </source>
</evidence>